<dbReference type="Gene3D" id="1.20.1510.10">
    <property type="entry name" value="Cation efflux protein transmembrane domain"/>
    <property type="match status" value="1"/>
</dbReference>
<feature type="transmembrane region" description="Helical" evidence="6">
    <location>
        <begin position="184"/>
        <end position="205"/>
    </location>
</feature>
<dbReference type="GO" id="GO:0015341">
    <property type="term" value="F:zinc efflux antiporter activity"/>
    <property type="evidence" value="ECO:0007669"/>
    <property type="project" value="TreeGrafter"/>
</dbReference>
<dbReference type="GO" id="GO:0015086">
    <property type="term" value="F:cadmium ion transmembrane transporter activity"/>
    <property type="evidence" value="ECO:0007669"/>
    <property type="project" value="TreeGrafter"/>
</dbReference>
<name>A0A1H9TZG9_9ACTN</name>
<evidence type="ECO:0000256" key="2">
    <source>
        <dbReference type="ARBA" id="ARBA00022448"/>
    </source>
</evidence>
<dbReference type="GO" id="GO:0005886">
    <property type="term" value="C:plasma membrane"/>
    <property type="evidence" value="ECO:0007669"/>
    <property type="project" value="TreeGrafter"/>
</dbReference>
<dbReference type="InterPro" id="IPR027469">
    <property type="entry name" value="Cation_efflux_TMD_sf"/>
</dbReference>
<feature type="transmembrane region" description="Helical" evidence="6">
    <location>
        <begin position="40"/>
        <end position="60"/>
    </location>
</feature>
<dbReference type="InterPro" id="IPR058533">
    <property type="entry name" value="Cation_efflux_TM"/>
</dbReference>
<evidence type="ECO:0000256" key="3">
    <source>
        <dbReference type="ARBA" id="ARBA00022692"/>
    </source>
</evidence>
<feature type="transmembrane region" description="Helical" evidence="6">
    <location>
        <begin position="72"/>
        <end position="98"/>
    </location>
</feature>
<comment type="subcellular location">
    <subcellularLocation>
        <location evidence="1">Membrane</location>
        <topology evidence="1">Multi-pass membrane protein</topology>
    </subcellularLocation>
</comment>
<dbReference type="PANTHER" id="PTHR43840:SF15">
    <property type="entry name" value="MITOCHONDRIAL METAL TRANSPORTER 1-RELATED"/>
    <property type="match status" value="1"/>
</dbReference>
<evidence type="ECO:0000256" key="5">
    <source>
        <dbReference type="ARBA" id="ARBA00023136"/>
    </source>
</evidence>
<dbReference type="Pfam" id="PF01545">
    <property type="entry name" value="Cation_efflux"/>
    <property type="match status" value="1"/>
</dbReference>
<dbReference type="GO" id="GO:0006882">
    <property type="term" value="P:intracellular zinc ion homeostasis"/>
    <property type="evidence" value="ECO:0007669"/>
    <property type="project" value="TreeGrafter"/>
</dbReference>
<protein>
    <submittedName>
        <fullName evidence="8">Predicted Co/Zn/Cd cation transporter, cation efflux family</fullName>
    </submittedName>
</protein>
<dbReference type="GO" id="GO:0015093">
    <property type="term" value="F:ferrous iron transmembrane transporter activity"/>
    <property type="evidence" value="ECO:0007669"/>
    <property type="project" value="TreeGrafter"/>
</dbReference>
<evidence type="ECO:0000259" key="7">
    <source>
        <dbReference type="Pfam" id="PF01545"/>
    </source>
</evidence>
<feature type="transmembrane region" description="Helical" evidence="6">
    <location>
        <begin position="118"/>
        <end position="137"/>
    </location>
</feature>
<evidence type="ECO:0000313" key="9">
    <source>
        <dbReference type="Proteomes" id="UP000198815"/>
    </source>
</evidence>
<evidence type="ECO:0000256" key="6">
    <source>
        <dbReference type="SAM" id="Phobius"/>
    </source>
</evidence>
<feature type="transmembrane region" description="Helical" evidence="6">
    <location>
        <begin position="12"/>
        <end position="34"/>
    </location>
</feature>
<gene>
    <name evidence="8" type="ORF">SAMN05443377_13212</name>
</gene>
<keyword evidence="4 6" id="KW-1133">Transmembrane helix</keyword>
<accession>A0A1H9TZG9</accession>
<feature type="transmembrane region" description="Helical" evidence="6">
    <location>
        <begin position="158"/>
        <end position="178"/>
    </location>
</feature>
<dbReference type="AlphaFoldDB" id="A0A1H9TZG9"/>
<keyword evidence="5 6" id="KW-0472">Membrane</keyword>
<dbReference type="OrthoDB" id="4475884at2"/>
<reference evidence="8 9" key="1">
    <citation type="submission" date="2016-10" db="EMBL/GenBank/DDBJ databases">
        <authorList>
            <person name="de Groot N.N."/>
        </authorList>
    </citation>
    <scope>NUCLEOTIDE SEQUENCE [LARGE SCALE GENOMIC DNA]</scope>
    <source>
        <strain evidence="8 9">DSM 16859</strain>
    </source>
</reference>
<dbReference type="SUPFAM" id="SSF161111">
    <property type="entry name" value="Cation efflux protein transmembrane domain-like"/>
    <property type="match status" value="1"/>
</dbReference>
<evidence type="ECO:0000256" key="1">
    <source>
        <dbReference type="ARBA" id="ARBA00004141"/>
    </source>
</evidence>
<sequence>MPDEKLRRRELVMLSGSLAASIVFGALGVVWGIAASSSVILFDGVYSLFGTTLTGVSILAGHAAGRAPTKDFPYGLAVMVPIAVLIQGAGLLGALVYAATDAVSTLVDGGSEVSALGIGLYGVVTLLGAMAVTWWLSRSAAISDLVGAEAQQWRASTVLSAAIVAGSAAALLLTWWGVHTAARYVDPVLVLLIVVLLVKVPLVMVRNALREILEGAPPAALRATIDETIRAARQRFDLPEPTVRATKTGGRVYLDVVFVVGHGIWDIDGEDEVRRAIIEQFRDDRYELWANIELTTDADIAQ</sequence>
<keyword evidence="3 6" id="KW-0812">Transmembrane</keyword>
<keyword evidence="9" id="KW-1185">Reference proteome</keyword>
<feature type="domain" description="Cation efflux protein transmembrane" evidence="7">
    <location>
        <begin position="17"/>
        <end position="213"/>
    </location>
</feature>
<dbReference type="EMBL" id="FOGZ01000032">
    <property type="protein sequence ID" value="SES02398.1"/>
    <property type="molecule type" value="Genomic_DNA"/>
</dbReference>
<dbReference type="Proteomes" id="UP000198815">
    <property type="component" value="Unassembled WGS sequence"/>
</dbReference>
<keyword evidence="2" id="KW-0813">Transport</keyword>
<evidence type="ECO:0000313" key="8">
    <source>
        <dbReference type="EMBL" id="SES02398.1"/>
    </source>
</evidence>
<dbReference type="PANTHER" id="PTHR43840">
    <property type="entry name" value="MITOCHONDRIAL METAL TRANSPORTER 1-RELATED"/>
    <property type="match status" value="1"/>
</dbReference>
<proteinExistence type="predicted"/>
<dbReference type="RefSeq" id="WP_091971278.1">
    <property type="nucleotide sequence ID" value="NZ_FOGZ01000032.1"/>
</dbReference>
<organism evidence="8 9">
    <name type="scientific">Propionibacterium cyclohexanicum</name>
    <dbReference type="NCBI Taxonomy" id="64702"/>
    <lineage>
        <taxon>Bacteria</taxon>
        <taxon>Bacillati</taxon>
        <taxon>Actinomycetota</taxon>
        <taxon>Actinomycetes</taxon>
        <taxon>Propionibacteriales</taxon>
        <taxon>Propionibacteriaceae</taxon>
        <taxon>Propionibacterium</taxon>
    </lineage>
</organism>
<dbReference type="InterPro" id="IPR050291">
    <property type="entry name" value="CDF_Transporter"/>
</dbReference>
<evidence type="ECO:0000256" key="4">
    <source>
        <dbReference type="ARBA" id="ARBA00022989"/>
    </source>
</evidence>